<evidence type="ECO:0000256" key="1">
    <source>
        <dbReference type="SAM" id="Phobius"/>
    </source>
</evidence>
<dbReference type="Proteomes" id="UP000278031">
    <property type="component" value="Unassembled WGS sequence"/>
</dbReference>
<protein>
    <recommendedName>
        <fullName evidence="4">Class III signal peptide-containing protein</fullName>
    </recommendedName>
</protein>
<comment type="caution">
    <text evidence="2">The sequence shown here is derived from an EMBL/GenBank/DDBJ whole genome shotgun (WGS) entry which is preliminary data.</text>
</comment>
<keyword evidence="1" id="KW-0812">Transmembrane</keyword>
<name>A0A497JJ39_9ARCH</name>
<evidence type="ECO:0000313" key="3">
    <source>
        <dbReference type="Proteomes" id="UP000278031"/>
    </source>
</evidence>
<evidence type="ECO:0008006" key="4">
    <source>
        <dbReference type="Google" id="ProtNLM"/>
    </source>
</evidence>
<keyword evidence="1" id="KW-0472">Membrane</keyword>
<dbReference type="EMBL" id="QMWP01000009">
    <property type="protein sequence ID" value="RLG71125.1"/>
    <property type="molecule type" value="Genomic_DNA"/>
</dbReference>
<accession>A0A497JJ39</accession>
<feature type="transmembrane region" description="Helical" evidence="1">
    <location>
        <begin position="7"/>
        <end position="25"/>
    </location>
</feature>
<gene>
    <name evidence="2" type="ORF">DRO04_00490</name>
</gene>
<keyword evidence="1" id="KW-1133">Transmembrane helix</keyword>
<organism evidence="2 3">
    <name type="scientific">Candidatus Iainarchaeum sp</name>
    <dbReference type="NCBI Taxonomy" id="3101447"/>
    <lineage>
        <taxon>Archaea</taxon>
        <taxon>Candidatus Iainarchaeota</taxon>
        <taxon>Candidatus Iainarchaeia</taxon>
        <taxon>Candidatus Iainarchaeales</taxon>
        <taxon>Candidatus Iainarchaeaceae</taxon>
        <taxon>Candidatus Iainarchaeum</taxon>
    </lineage>
</organism>
<reference evidence="2 3" key="1">
    <citation type="submission" date="2018-06" db="EMBL/GenBank/DDBJ databases">
        <title>Extensive metabolic versatility and redundancy in microbially diverse, dynamic hydrothermal sediments.</title>
        <authorList>
            <person name="Dombrowski N."/>
            <person name="Teske A."/>
            <person name="Baker B.J."/>
        </authorList>
    </citation>
    <scope>NUCLEOTIDE SEQUENCE [LARGE SCALE GENOMIC DNA]</scope>
    <source>
        <strain evidence="2">B51_G17</strain>
    </source>
</reference>
<dbReference type="AlphaFoldDB" id="A0A497JJ39"/>
<evidence type="ECO:0000313" key="2">
    <source>
        <dbReference type="EMBL" id="RLG71125.1"/>
    </source>
</evidence>
<sequence length="160" mass="17315">MQKGQIAIEFILIIVIMLIFLQTIIQPTLTSSITTVKDVSSLAQAKIAAEKIVNAIDFVALNASDSKIEVGIFLPVNTTLKCDPAAKKIYFSSVVSMPHESCEADEDNNASVCTKSISTISTITLNCNAFGINHTLNPTKNSFYKISVKKLGGIVYVETK</sequence>
<proteinExistence type="predicted"/>